<dbReference type="GO" id="GO:0016853">
    <property type="term" value="F:isomerase activity"/>
    <property type="evidence" value="ECO:0007669"/>
    <property type="project" value="UniProtKB-KW"/>
</dbReference>
<evidence type="ECO:0000313" key="2">
    <source>
        <dbReference type="Proteomes" id="UP000032142"/>
    </source>
</evidence>
<dbReference type="Proteomes" id="UP000032142">
    <property type="component" value="Unassembled WGS sequence"/>
</dbReference>
<sequence length="95" mass="11037">MTTTMNHGYDPTFFDEYTCQHNTIDHPTVTDYHDRQMVNSMELGMRFKKKIQTIAHLGLNCRVRLQRVLKTRKNVLISKEQATAHARALVAGYDL</sequence>
<dbReference type="EMBL" id="JRRC01406658">
    <property type="protein sequence ID" value="KHG04176.1"/>
    <property type="molecule type" value="Genomic_DNA"/>
</dbReference>
<evidence type="ECO:0000313" key="1">
    <source>
        <dbReference type="EMBL" id="KHG04176.1"/>
    </source>
</evidence>
<gene>
    <name evidence="1" type="ORF">F383_30181</name>
</gene>
<comment type="caution">
    <text evidence="1">The sequence shown here is derived from an EMBL/GenBank/DDBJ whole genome shotgun (WGS) entry which is preliminary data.</text>
</comment>
<reference evidence="2" key="1">
    <citation type="submission" date="2014-09" db="EMBL/GenBank/DDBJ databases">
        <authorList>
            <person name="Mudge J."/>
            <person name="Ramaraj T."/>
            <person name="Lindquist I.E."/>
            <person name="Bharti A.K."/>
            <person name="Sundararajan A."/>
            <person name="Cameron C.T."/>
            <person name="Woodward J.E."/>
            <person name="May G.D."/>
            <person name="Brubaker C."/>
            <person name="Broadhvest J."/>
            <person name="Wilkins T.A."/>
        </authorList>
    </citation>
    <scope>NUCLEOTIDE SEQUENCE</scope>
    <source>
        <strain evidence="2">cv. AKA8401</strain>
    </source>
</reference>
<keyword evidence="1" id="KW-0413">Isomerase</keyword>
<accession>A0A0B0MZ14</accession>
<keyword evidence="2" id="KW-1185">Reference proteome</keyword>
<proteinExistence type="predicted"/>
<dbReference type="AlphaFoldDB" id="A0A0B0MZ14"/>
<organism evidence="1 2">
    <name type="scientific">Gossypium arboreum</name>
    <name type="common">Tree cotton</name>
    <name type="synonym">Gossypium nanking</name>
    <dbReference type="NCBI Taxonomy" id="29729"/>
    <lineage>
        <taxon>Eukaryota</taxon>
        <taxon>Viridiplantae</taxon>
        <taxon>Streptophyta</taxon>
        <taxon>Embryophyta</taxon>
        <taxon>Tracheophyta</taxon>
        <taxon>Spermatophyta</taxon>
        <taxon>Magnoliopsida</taxon>
        <taxon>eudicotyledons</taxon>
        <taxon>Gunneridae</taxon>
        <taxon>Pentapetalae</taxon>
        <taxon>rosids</taxon>
        <taxon>malvids</taxon>
        <taxon>Malvales</taxon>
        <taxon>Malvaceae</taxon>
        <taxon>Malvoideae</taxon>
        <taxon>Gossypium</taxon>
    </lineage>
</organism>
<name>A0A0B0MZ14_GOSAR</name>
<protein>
    <submittedName>
        <fullName evidence="1">N-(5'-phosphoribosyl)anthranilate isomerase</fullName>
    </submittedName>
</protein>